<dbReference type="EMBL" id="CP032509">
    <property type="protein sequence ID" value="AZN73082.1"/>
    <property type="molecule type" value="Genomic_DNA"/>
</dbReference>
<name>A0A3S9B7Y2_9HYPH</name>
<dbReference type="OrthoDB" id="9800646at2"/>
<gene>
    <name evidence="1" type="ORF">D5400_18905</name>
</gene>
<dbReference type="Pfam" id="PF13773">
    <property type="entry name" value="DUF4170"/>
    <property type="match status" value="1"/>
</dbReference>
<organism evidence="1 2">
    <name type="scientific">Georhizobium profundi</name>
    <dbReference type="NCBI Taxonomy" id="2341112"/>
    <lineage>
        <taxon>Bacteria</taxon>
        <taxon>Pseudomonadati</taxon>
        <taxon>Pseudomonadota</taxon>
        <taxon>Alphaproteobacteria</taxon>
        <taxon>Hyphomicrobiales</taxon>
        <taxon>Rhizobiaceae</taxon>
        <taxon>Georhizobium</taxon>
    </lineage>
</organism>
<proteinExistence type="predicted"/>
<dbReference type="AlphaFoldDB" id="A0A3S9B7Y2"/>
<dbReference type="RefSeq" id="WP_126011633.1">
    <property type="nucleotide sequence ID" value="NZ_CP032509.1"/>
</dbReference>
<protein>
    <submittedName>
        <fullName evidence="1">DUF4170 domain-containing protein</fullName>
    </submittedName>
</protein>
<dbReference type="KEGG" id="abaw:D5400_18905"/>
<dbReference type="Proteomes" id="UP000268192">
    <property type="component" value="Chromosome"/>
</dbReference>
<evidence type="ECO:0000313" key="2">
    <source>
        <dbReference type="Proteomes" id="UP000268192"/>
    </source>
</evidence>
<dbReference type="Gene3D" id="3.30.70.2400">
    <property type="entry name" value="Uncharacterised protein PF13773, DUF4170"/>
    <property type="match status" value="1"/>
</dbReference>
<dbReference type="InterPro" id="IPR025226">
    <property type="entry name" value="DUF4170"/>
</dbReference>
<keyword evidence="2" id="KW-1185">Reference proteome</keyword>
<evidence type="ECO:0000313" key="1">
    <source>
        <dbReference type="EMBL" id="AZN73082.1"/>
    </source>
</evidence>
<sequence length="86" mass="9725">MSEAGQKQLLHLVFGGELATLKEVKFRDLDKLDIVGIFPDYQSALAAWKSKAQLTVDNAHMRYFIVHMHRLLDPETDIVTAVKSTI</sequence>
<reference evidence="1 2" key="1">
    <citation type="submission" date="2018-09" db="EMBL/GenBank/DDBJ databases">
        <title>Marinorhizobium profundi gen. nov., sp. nov., isolated from a deep-sea sediment sample from the New Britain Trench and proposal of Marinorhizobiaceae fam. nov. in the order Rhizobiales of the class Alphaproteobacteria.</title>
        <authorList>
            <person name="Cao J."/>
        </authorList>
    </citation>
    <scope>NUCLEOTIDE SEQUENCE [LARGE SCALE GENOMIC DNA]</scope>
    <source>
        <strain evidence="1 2">WS11</strain>
    </source>
</reference>
<accession>A0A3S9B7Y2</accession>